<protein>
    <submittedName>
        <fullName evidence="2">CHAT domain protein</fullName>
    </submittedName>
</protein>
<evidence type="ECO:0000313" key="2">
    <source>
        <dbReference type="EMBL" id="TWT72483.1"/>
    </source>
</evidence>
<dbReference type="RefSeq" id="WP_146440343.1">
    <property type="nucleotide sequence ID" value="NZ_SJPL01000001.1"/>
</dbReference>
<keyword evidence="1" id="KW-0732">Signal</keyword>
<keyword evidence="3" id="KW-1185">Reference proteome</keyword>
<evidence type="ECO:0000313" key="3">
    <source>
        <dbReference type="Proteomes" id="UP000317238"/>
    </source>
</evidence>
<organism evidence="2 3">
    <name type="scientific">Crateriforma conspicua</name>
    <dbReference type="NCBI Taxonomy" id="2527996"/>
    <lineage>
        <taxon>Bacteria</taxon>
        <taxon>Pseudomonadati</taxon>
        <taxon>Planctomycetota</taxon>
        <taxon>Planctomycetia</taxon>
        <taxon>Planctomycetales</taxon>
        <taxon>Planctomycetaceae</taxon>
        <taxon>Crateriforma</taxon>
    </lineage>
</organism>
<dbReference type="AlphaFoldDB" id="A0A5C5YCH3"/>
<dbReference type="EMBL" id="SJPL01000001">
    <property type="protein sequence ID" value="TWT72483.1"/>
    <property type="molecule type" value="Genomic_DNA"/>
</dbReference>
<sequence length="987" mass="104628" precursor="true">MVRHSATPALLALVVVAVSLVDVHAQPVVGFPGSEPSGTYPNEFYYVALQDYRNGDLELAMDRFDVALGRCRRDINGRWIDSIPVLAMTAECHWHAGNLPACRAALDQVFHLVARHRGWLARVDWDQLVQPGAVRSPTRGLWPEAAAVRVLTLSRKTSFLSGEQATEQRIAQGGSFEQLNIKSIDAVEVMRGIALASFRRRVLMGPLSNQDPLGTDALESTKYPSELSSVLGKTLIGSMRACERLGVMDDGRVMSDVSKYSAVQGGVHPLAGALMLCDAYAVAGTENWSATPAKARMTANAAAALEQPELVGEAAQLAAGCATGANAVAVATFCKTAALAIGRESRLAALHCLVAAADAAVTAGDAASALELIRQAQTLSSRRDVVQPRIDAYGAYVASRLAALQGTTLQGTGSGASKLDQSLASLSKFALNHSFGRRSVTSMPRVSQLSLIVQATTATRGATAGDEALQRYCSAAPAEVWRRDPVDAMAITMLDKSTALDLWLRLAANDTDGREFLRRLDVVLADRFLRQLPLGGRIAQVRQLVTAPETILPTEAVNFLADAGPVFEPLRNAAGQAVPLDADAATVKGNQQEVLATQIALNRGTLPRVIPAPADPTPLADQIPAGRALVTFTRVGTGVIATMTFQGETDIWAVAGANRLGNEVAMVLREIGAMKSRGKRLPENDNWKSAAGKLAKRLFPDSRIEDLQGLQEVVIVPDGLLWYLPFELLPVNEADDVFLGDALSVRYATTPGSAFHPTAPTAANGPIAFVGGSFFQPQDRQANEAAIESVLARLEQSRRLGVEDKMPSGLLGDSVSVLAVAAAKAPDLKRPLAFNVGAYDGASPMGSLDGWMRLPGPSPRSVVLAGFRTPVGVGKLGGGDELFMTITALQAAGVRDVMITRWAVGGQSTATALSELLPEIPFLGLVGAWQRAKSVLKETELDPAAEPLIPQSEHKREGVTGGQPLFWAGYLLASPTSLQPPTSVPQP</sequence>
<reference evidence="2 3" key="1">
    <citation type="submission" date="2019-02" db="EMBL/GenBank/DDBJ databases">
        <title>Deep-cultivation of Planctomycetes and their phenomic and genomic characterization uncovers novel biology.</title>
        <authorList>
            <person name="Wiegand S."/>
            <person name="Jogler M."/>
            <person name="Boedeker C."/>
            <person name="Pinto D."/>
            <person name="Vollmers J."/>
            <person name="Rivas-Marin E."/>
            <person name="Kohn T."/>
            <person name="Peeters S.H."/>
            <person name="Heuer A."/>
            <person name="Rast P."/>
            <person name="Oberbeckmann S."/>
            <person name="Bunk B."/>
            <person name="Jeske O."/>
            <person name="Meyerdierks A."/>
            <person name="Storesund J.E."/>
            <person name="Kallscheuer N."/>
            <person name="Luecker S."/>
            <person name="Lage O.M."/>
            <person name="Pohl T."/>
            <person name="Merkel B.J."/>
            <person name="Hornburger P."/>
            <person name="Mueller R.-W."/>
            <person name="Bruemmer F."/>
            <person name="Labrenz M."/>
            <person name="Spormann A.M."/>
            <person name="Op Den Camp H."/>
            <person name="Overmann J."/>
            <person name="Amann R."/>
            <person name="Jetten M.S.M."/>
            <person name="Mascher T."/>
            <person name="Medema M.H."/>
            <person name="Devos D.P."/>
            <person name="Kaster A.-K."/>
            <person name="Ovreas L."/>
            <person name="Rohde M."/>
            <person name="Galperin M.Y."/>
            <person name="Jogler C."/>
        </authorList>
    </citation>
    <scope>NUCLEOTIDE SEQUENCE [LARGE SCALE GENOMIC DNA]</scope>
    <source>
        <strain evidence="2 3">Pan14r</strain>
    </source>
</reference>
<feature type="signal peptide" evidence="1">
    <location>
        <begin position="1"/>
        <end position="25"/>
    </location>
</feature>
<gene>
    <name evidence="2" type="ORF">Pan14r_48030</name>
</gene>
<dbReference type="OrthoDB" id="220906at2"/>
<feature type="chain" id="PRO_5022999312" evidence="1">
    <location>
        <begin position="26"/>
        <end position="987"/>
    </location>
</feature>
<dbReference type="Proteomes" id="UP000317238">
    <property type="component" value="Unassembled WGS sequence"/>
</dbReference>
<comment type="caution">
    <text evidence="2">The sequence shown here is derived from an EMBL/GenBank/DDBJ whole genome shotgun (WGS) entry which is preliminary data.</text>
</comment>
<proteinExistence type="predicted"/>
<evidence type="ECO:0000256" key="1">
    <source>
        <dbReference type="SAM" id="SignalP"/>
    </source>
</evidence>
<accession>A0A5C5YCH3</accession>
<name>A0A5C5YCH3_9PLAN</name>